<reference evidence="2" key="1">
    <citation type="journal article" date="2015" name="Nature">
        <title>rRNA introns, odd ribosomes, and small enigmatic genomes across a large radiation of phyla.</title>
        <authorList>
            <person name="Brown C.T."/>
            <person name="Hug L.A."/>
            <person name="Thomas B.C."/>
            <person name="Sharon I."/>
            <person name="Castelle C.J."/>
            <person name="Singh A."/>
            <person name="Wilkins M.J."/>
            <person name="Williams K.H."/>
            <person name="Banfield J.F."/>
        </authorList>
    </citation>
    <scope>NUCLEOTIDE SEQUENCE [LARGE SCALE GENOMIC DNA]</scope>
</reference>
<name>A0A0G0EZI4_9BACT</name>
<dbReference type="InterPro" id="IPR001387">
    <property type="entry name" value="Cro/C1-type_HTH"/>
</dbReference>
<proteinExistence type="predicted"/>
<organism evidence="2 3">
    <name type="scientific">candidate division WS6 bacterium GW2011_GWC2_36_7</name>
    <dbReference type="NCBI Taxonomy" id="1619091"/>
    <lineage>
        <taxon>Bacteria</taxon>
        <taxon>Candidatus Dojkabacteria</taxon>
    </lineage>
</organism>
<comment type="caution">
    <text evidence="2">The sequence shown here is derived from an EMBL/GenBank/DDBJ whole genome shotgun (WGS) entry which is preliminary data.</text>
</comment>
<evidence type="ECO:0000259" key="1">
    <source>
        <dbReference type="PROSITE" id="PS50943"/>
    </source>
</evidence>
<dbReference type="InterPro" id="IPR010982">
    <property type="entry name" value="Lambda_DNA-bd_dom_sf"/>
</dbReference>
<evidence type="ECO:0000313" key="2">
    <source>
        <dbReference type="EMBL" id="KKQ10967.1"/>
    </source>
</evidence>
<dbReference type="Pfam" id="PF01381">
    <property type="entry name" value="HTH_3"/>
    <property type="match status" value="1"/>
</dbReference>
<dbReference type="SMART" id="SM00530">
    <property type="entry name" value="HTH_XRE"/>
    <property type="match status" value="1"/>
</dbReference>
<dbReference type="EMBL" id="LBSF01000048">
    <property type="protein sequence ID" value="KKQ10967.1"/>
    <property type="molecule type" value="Genomic_DNA"/>
</dbReference>
<protein>
    <recommendedName>
        <fullName evidence="1">HTH cro/C1-type domain-containing protein</fullName>
    </recommendedName>
</protein>
<sequence>MDYKNLITLEELERRTFTPKEIERIHKEANERIAQRALRELRKEFGLTQEELSTKSGIPRTTITKIETGAMNVSIGKLTQLANAMNADLQIQFIPKSN</sequence>
<dbReference type="AlphaFoldDB" id="A0A0G0EZI4"/>
<evidence type="ECO:0000313" key="3">
    <source>
        <dbReference type="Proteomes" id="UP000034075"/>
    </source>
</evidence>
<dbReference type="PROSITE" id="PS50943">
    <property type="entry name" value="HTH_CROC1"/>
    <property type="match status" value="1"/>
</dbReference>
<dbReference type="SUPFAM" id="SSF47413">
    <property type="entry name" value="lambda repressor-like DNA-binding domains"/>
    <property type="match status" value="1"/>
</dbReference>
<dbReference type="GO" id="GO:0003677">
    <property type="term" value="F:DNA binding"/>
    <property type="evidence" value="ECO:0007669"/>
    <property type="project" value="InterPro"/>
</dbReference>
<accession>A0A0G0EZI4</accession>
<dbReference type="CDD" id="cd00093">
    <property type="entry name" value="HTH_XRE"/>
    <property type="match status" value="1"/>
</dbReference>
<feature type="domain" description="HTH cro/C1-type" evidence="1">
    <location>
        <begin position="38"/>
        <end position="92"/>
    </location>
</feature>
<gene>
    <name evidence="2" type="ORF">US24_C0048G0004</name>
</gene>
<dbReference type="Gene3D" id="1.10.260.40">
    <property type="entry name" value="lambda repressor-like DNA-binding domains"/>
    <property type="match status" value="1"/>
</dbReference>
<dbReference type="Proteomes" id="UP000034075">
    <property type="component" value="Unassembled WGS sequence"/>
</dbReference>